<comment type="caution">
    <text evidence="4">The sequence shown here is derived from an EMBL/GenBank/DDBJ whole genome shotgun (WGS) entry which is preliminary data.</text>
</comment>
<dbReference type="NCBIfam" id="TIGR02577">
    <property type="entry name" value="cas_TM1794_Cmr2"/>
    <property type="match status" value="1"/>
</dbReference>
<keyword evidence="2" id="KW-0051">Antiviral defense</keyword>
<evidence type="ECO:0000313" key="5">
    <source>
        <dbReference type="Proteomes" id="UP000075324"/>
    </source>
</evidence>
<evidence type="ECO:0000256" key="1">
    <source>
        <dbReference type="ARBA" id="ARBA00022741"/>
    </source>
</evidence>
<dbReference type="Gene3D" id="3.30.70.2220">
    <property type="entry name" value="CRISPR-Cas system, Cmr2 subunit, D1 domain, cysteine cluster"/>
    <property type="match status" value="1"/>
</dbReference>
<dbReference type="InterPro" id="IPR043128">
    <property type="entry name" value="Rev_trsase/Diguanyl_cyclase"/>
</dbReference>
<dbReference type="InterPro" id="IPR013407">
    <property type="entry name" value="CRISPR-assoc_prot_Cmr2"/>
</dbReference>
<evidence type="ECO:0000259" key="3">
    <source>
        <dbReference type="PROSITE" id="PS50887"/>
    </source>
</evidence>
<sequence length="449" mass="52404">MGQVKNVRPFLQLDERGRKCGLTGEHNVLFYRNSRVDKEGKRKFFIPEEAVPLNGKRYLPYIREGEYLGALGFLKRFAFLDEAFEKAKVQFPSTAKIAMLHLLKEEEIHNPYIDHSYVFDLLNENPPTNEVDEKEEKESKKLYYRLKGSKVKVYPYYAIIIFDGDSMGKWFGGEKLVHKEQLERFQQSFTTYLGEFAKWARNHCLIEPRGKTVYAGGDDFFGFVNLRHLFEVMNELRKEFDVRVNQKLQQEFELTEQLTFTAGICIGHYKEPLADVINGARSAEELGKKVEGKGSKEQDKDAFGMNVMKRNGENLISVFKWNIAGNDSTPKLLNDILSYMNNYFSDTFVQVLAQQFRTFNRKLTGRILEAELRRLLQRSLINKKEHQDKVNEMVDLLMKLWKASSYLPDLKEKSMIGAANNRTFLNFINMLHTLVFINRNRADEGKEFR</sequence>
<dbReference type="InterPro" id="IPR038242">
    <property type="entry name" value="Cmr2_N"/>
</dbReference>
<name>A0A150MPZ7_9BACL</name>
<reference evidence="4 5" key="1">
    <citation type="submission" date="2016-01" db="EMBL/GenBank/DDBJ databases">
        <title>Draft Genome Sequences of Seven Thermophilic Sporeformers Isolated from Foods.</title>
        <authorList>
            <person name="Berendsen E.M."/>
            <person name="Wells-Bennik M.H."/>
            <person name="Krawcyk A.O."/>
            <person name="De Jong A."/>
            <person name="Holsappel S."/>
            <person name="Eijlander R.T."/>
            <person name="Kuipers O.P."/>
        </authorList>
    </citation>
    <scope>NUCLEOTIDE SEQUENCE [LARGE SCALE GENOMIC DNA]</scope>
    <source>
        <strain evidence="4 5">B4110</strain>
    </source>
</reference>
<dbReference type="PROSITE" id="PS50887">
    <property type="entry name" value="GGDEF"/>
    <property type="match status" value="1"/>
</dbReference>
<dbReference type="Proteomes" id="UP000075324">
    <property type="component" value="Unassembled WGS sequence"/>
</dbReference>
<accession>A0A150MPZ7</accession>
<feature type="domain" description="GGDEF" evidence="3">
    <location>
        <begin position="155"/>
        <end position="301"/>
    </location>
</feature>
<keyword evidence="1" id="KW-0547">Nucleotide-binding</keyword>
<protein>
    <recommendedName>
        <fullName evidence="3">GGDEF domain-containing protein</fullName>
    </recommendedName>
</protein>
<evidence type="ECO:0000256" key="2">
    <source>
        <dbReference type="ARBA" id="ARBA00023118"/>
    </source>
</evidence>
<dbReference type="InterPro" id="IPR054767">
    <property type="entry name" value="Cas10-Cmr2_palm2"/>
</dbReference>
<gene>
    <name evidence="4" type="ORF">B4110_3783</name>
</gene>
<dbReference type="GO" id="GO:0051607">
    <property type="term" value="P:defense response to virus"/>
    <property type="evidence" value="ECO:0007669"/>
    <property type="project" value="UniProtKB-KW"/>
</dbReference>
<dbReference type="Gene3D" id="3.30.70.270">
    <property type="match status" value="1"/>
</dbReference>
<dbReference type="AlphaFoldDB" id="A0A150MPZ7"/>
<dbReference type="InterPro" id="IPR000160">
    <property type="entry name" value="GGDEF_dom"/>
</dbReference>
<dbReference type="PATRIC" id="fig|153151.4.peg.660"/>
<organism evidence="4 5">
    <name type="scientific">Parageobacillus toebii</name>
    <dbReference type="NCBI Taxonomy" id="153151"/>
    <lineage>
        <taxon>Bacteria</taxon>
        <taxon>Bacillati</taxon>
        <taxon>Bacillota</taxon>
        <taxon>Bacilli</taxon>
        <taxon>Bacillales</taxon>
        <taxon>Anoxybacillaceae</taxon>
        <taxon>Parageobacillus</taxon>
    </lineage>
</organism>
<dbReference type="EMBL" id="LQYW01000119">
    <property type="protein sequence ID" value="KYD26550.1"/>
    <property type="molecule type" value="Genomic_DNA"/>
</dbReference>
<dbReference type="GO" id="GO:0000166">
    <property type="term" value="F:nucleotide binding"/>
    <property type="evidence" value="ECO:0007669"/>
    <property type="project" value="UniProtKB-KW"/>
</dbReference>
<proteinExistence type="predicted"/>
<dbReference type="Pfam" id="PF22335">
    <property type="entry name" value="Cas10-Cmr2_palm2"/>
    <property type="match status" value="1"/>
</dbReference>
<evidence type="ECO:0000313" key="4">
    <source>
        <dbReference type="EMBL" id="KYD26550.1"/>
    </source>
</evidence>